<feature type="compositionally biased region" description="Polar residues" evidence="2">
    <location>
        <begin position="809"/>
        <end position="819"/>
    </location>
</feature>
<feature type="domain" description="UBX" evidence="3">
    <location>
        <begin position="661"/>
        <end position="696"/>
    </location>
</feature>
<keyword evidence="5" id="KW-1185">Reference proteome</keyword>
<dbReference type="InterPro" id="IPR036427">
    <property type="entry name" value="Bromodomain-like_sf"/>
</dbReference>
<proteinExistence type="predicted"/>
<gene>
    <name evidence="4" type="ORF">K444DRAFT_312979</name>
</gene>
<evidence type="ECO:0000256" key="1">
    <source>
        <dbReference type="ARBA" id="ARBA00023117"/>
    </source>
</evidence>
<dbReference type="PANTHER" id="PTHR35391:SF7">
    <property type="entry name" value="C2H2-TYPE DOMAIN-CONTAINING PROTEIN"/>
    <property type="match status" value="1"/>
</dbReference>
<name>A0A2J6TM37_9HELO</name>
<feature type="compositionally biased region" description="Polar residues" evidence="2">
    <location>
        <begin position="774"/>
        <end position="800"/>
    </location>
</feature>
<keyword evidence="1" id="KW-0103">Bromodomain</keyword>
<dbReference type="RefSeq" id="XP_024740936.1">
    <property type="nucleotide sequence ID" value="XM_024871822.1"/>
</dbReference>
<dbReference type="Gene3D" id="3.10.20.90">
    <property type="entry name" value="Phosphatidylinositol 3-kinase Catalytic Subunit, Chain A, domain 1"/>
    <property type="match status" value="1"/>
</dbReference>
<dbReference type="GeneID" id="36579904"/>
<dbReference type="OrthoDB" id="6133115at2759"/>
<dbReference type="GO" id="GO:0006325">
    <property type="term" value="P:chromatin organization"/>
    <property type="evidence" value="ECO:0007669"/>
    <property type="project" value="UniProtKB-ARBA"/>
</dbReference>
<dbReference type="InterPro" id="IPR001012">
    <property type="entry name" value="UBX_dom"/>
</dbReference>
<evidence type="ECO:0000259" key="3">
    <source>
        <dbReference type="PROSITE" id="PS50033"/>
    </source>
</evidence>
<feature type="region of interest" description="Disordered" evidence="2">
    <location>
        <begin position="764"/>
        <end position="826"/>
    </location>
</feature>
<reference evidence="4 5" key="1">
    <citation type="submission" date="2016-04" db="EMBL/GenBank/DDBJ databases">
        <title>A degradative enzymes factory behind the ericoid mycorrhizal symbiosis.</title>
        <authorList>
            <consortium name="DOE Joint Genome Institute"/>
            <person name="Martino E."/>
            <person name="Morin E."/>
            <person name="Grelet G."/>
            <person name="Kuo A."/>
            <person name="Kohler A."/>
            <person name="Daghino S."/>
            <person name="Barry K."/>
            <person name="Choi C."/>
            <person name="Cichocki N."/>
            <person name="Clum A."/>
            <person name="Copeland A."/>
            <person name="Hainaut M."/>
            <person name="Haridas S."/>
            <person name="Labutti K."/>
            <person name="Lindquist E."/>
            <person name="Lipzen A."/>
            <person name="Khouja H.-R."/>
            <person name="Murat C."/>
            <person name="Ohm R."/>
            <person name="Olson A."/>
            <person name="Spatafora J."/>
            <person name="Veneault-Fourrey C."/>
            <person name="Henrissat B."/>
            <person name="Grigoriev I."/>
            <person name="Martin F."/>
            <person name="Perotto S."/>
        </authorList>
    </citation>
    <scope>NUCLEOTIDE SEQUENCE [LARGE SCALE GENOMIC DNA]</scope>
    <source>
        <strain evidence="4 5">E</strain>
    </source>
</reference>
<dbReference type="STRING" id="1095630.A0A2J6TM37"/>
<organism evidence="4 5">
    <name type="scientific">Hyaloscypha bicolor E</name>
    <dbReference type="NCBI Taxonomy" id="1095630"/>
    <lineage>
        <taxon>Eukaryota</taxon>
        <taxon>Fungi</taxon>
        <taxon>Dikarya</taxon>
        <taxon>Ascomycota</taxon>
        <taxon>Pezizomycotina</taxon>
        <taxon>Leotiomycetes</taxon>
        <taxon>Helotiales</taxon>
        <taxon>Hyaloscyphaceae</taxon>
        <taxon>Hyaloscypha</taxon>
        <taxon>Hyaloscypha bicolor</taxon>
    </lineage>
</organism>
<evidence type="ECO:0000313" key="4">
    <source>
        <dbReference type="EMBL" id="PMD64032.1"/>
    </source>
</evidence>
<dbReference type="AlphaFoldDB" id="A0A2J6TM37"/>
<dbReference type="InterPro" id="IPR029071">
    <property type="entry name" value="Ubiquitin-like_domsf"/>
</dbReference>
<dbReference type="EMBL" id="KZ613774">
    <property type="protein sequence ID" value="PMD64032.1"/>
    <property type="molecule type" value="Genomic_DNA"/>
</dbReference>
<feature type="region of interest" description="Disordered" evidence="2">
    <location>
        <begin position="489"/>
        <end position="510"/>
    </location>
</feature>
<dbReference type="InParanoid" id="A0A2J6TM37"/>
<dbReference type="SUPFAM" id="SSF47370">
    <property type="entry name" value="Bromodomain"/>
    <property type="match status" value="1"/>
</dbReference>
<evidence type="ECO:0000256" key="2">
    <source>
        <dbReference type="SAM" id="MobiDB-lite"/>
    </source>
</evidence>
<dbReference type="PANTHER" id="PTHR35391">
    <property type="entry name" value="C2H2-TYPE DOMAIN-CONTAINING PROTEIN-RELATED"/>
    <property type="match status" value="1"/>
</dbReference>
<dbReference type="Pfam" id="PF26082">
    <property type="entry name" value="zf-C2H2_AcuF"/>
    <property type="match status" value="1"/>
</dbReference>
<dbReference type="InterPro" id="IPR058925">
    <property type="entry name" value="zf-C2H2_AcuF"/>
</dbReference>
<dbReference type="PROSITE" id="PS50033">
    <property type="entry name" value="UBX"/>
    <property type="match status" value="1"/>
</dbReference>
<feature type="region of interest" description="Disordered" evidence="2">
    <location>
        <begin position="96"/>
        <end position="128"/>
    </location>
</feature>
<dbReference type="SUPFAM" id="SSF54236">
    <property type="entry name" value="Ubiquitin-like"/>
    <property type="match status" value="1"/>
</dbReference>
<protein>
    <recommendedName>
        <fullName evidence="3">UBX domain-containing protein</fullName>
    </recommendedName>
</protein>
<sequence length="907" mass="102025">MSPIASCAKNCLGLFEDLVELLRQPAHQDDSGISDTEITDAFGRFKIWAGNIGAFQQIDLKSSLDFRLRDTPKISTQILEILDDLAESLEDARSIASESRENRKGASSAHVEETQDDTDGPRVQPEEEEELSEIREIFGSIQDAINNLFRYSIIIRNNTNRDRYAKAAAAAISSPFSNEFDIQHVRHKFPALQSKDHEWLIERLGKASTQRRQYLRYCRSHHDKTWQEPSSKVGPDIIRSNEQKPQASMRLIPSSRSDFSKPTSTLAPTQASTLFLKAGQVIEEEGIEESQSQTSYTTSTDGESNYYALRVIQLEDVSKGLSHFECPYCWQIQTCRNQKAWKKHVLSDLKPYVCTFEDCELKLFSDRQTWFSHELKDHRKEWNCHFCAHFPFDKAAAYHAHLTSHHPHAFTEDQLPALFEMSQKPLLKLSPTGCPFCDDWEDRLRAINSHIPAEESLVVTPSQFQHHVGAHMVQLALFAIPRGYTEEGEADSANAIPQIGSDDSSLGDNPPDLVTAEQFRKCEDILDELIELGGYSYHYEDMRQFQFPTFSASIPYFGRTVRVSPVDFPQISQKLQTGVYSDINAFCLDLVLFFAITRLRNIGVPQDHHVIMAFHRSWRSLEGNICPSEAFGLENLIYQIELQIQWSLWRANEFPPELGADTREVCRIRLLLKSGGTVERRFSKSAALEEVYAFVECYELIKDGSPLPQVDEPIGYTPEYNFKLGSIIAPKYHLDLQMGTVGDLLGNFADLMVVGLQKGEESQTLSRIKRRSLSPISEQTPRIDSTTPIPRDNQVPTSGNDELAMPQSPGASSTRNSGSYPDPGASTLPCIEITNDELASIGNLKGESIDPKIGTLTVLVHFARNLQPGYRDSYCRVLLGAACRVTKKDSLAGMKHSTSLGALVRGT</sequence>
<dbReference type="Proteomes" id="UP000235371">
    <property type="component" value="Unassembled WGS sequence"/>
</dbReference>
<accession>A0A2J6TM37</accession>
<evidence type="ECO:0000313" key="5">
    <source>
        <dbReference type="Proteomes" id="UP000235371"/>
    </source>
</evidence>